<accession>C7YSM3</accession>
<organism evidence="3 4">
    <name type="scientific">Fusarium vanettenii (strain ATCC MYA-4622 / CBS 123669 / FGSC 9596 / NRRL 45880 / 77-13-4)</name>
    <name type="common">Fusarium solani subsp. pisi</name>
    <dbReference type="NCBI Taxonomy" id="660122"/>
    <lineage>
        <taxon>Eukaryota</taxon>
        <taxon>Fungi</taxon>
        <taxon>Dikarya</taxon>
        <taxon>Ascomycota</taxon>
        <taxon>Pezizomycotina</taxon>
        <taxon>Sordariomycetes</taxon>
        <taxon>Hypocreomycetidae</taxon>
        <taxon>Hypocreales</taxon>
        <taxon>Nectriaceae</taxon>
        <taxon>Fusarium</taxon>
        <taxon>Fusarium solani species complex</taxon>
        <taxon>Fusarium vanettenii</taxon>
    </lineage>
</organism>
<feature type="region of interest" description="Disordered" evidence="1">
    <location>
        <begin position="1"/>
        <end position="99"/>
    </location>
</feature>
<keyword evidence="2" id="KW-0812">Transmembrane</keyword>
<dbReference type="eggNOG" id="ENOG502SWQ6">
    <property type="taxonomic scope" value="Eukaryota"/>
</dbReference>
<keyword evidence="2" id="KW-1133">Transmembrane helix</keyword>
<dbReference type="EMBL" id="GG698899">
    <property type="protein sequence ID" value="EEU45667.1"/>
    <property type="molecule type" value="Genomic_DNA"/>
</dbReference>
<dbReference type="HOGENOM" id="CLU_683508_0_0_1"/>
<gene>
    <name evidence="3" type="ORF">NECHADRAFT_100684</name>
</gene>
<dbReference type="GeneID" id="9666300"/>
<evidence type="ECO:0000256" key="1">
    <source>
        <dbReference type="SAM" id="MobiDB-lite"/>
    </source>
</evidence>
<dbReference type="OMA" id="ENECHII"/>
<dbReference type="RefSeq" id="XP_003051380.1">
    <property type="nucleotide sequence ID" value="XM_003051334.1"/>
</dbReference>
<feature type="transmembrane region" description="Helical" evidence="2">
    <location>
        <begin position="341"/>
        <end position="361"/>
    </location>
</feature>
<keyword evidence="2" id="KW-0472">Membrane</keyword>
<dbReference type="OrthoDB" id="5103744at2759"/>
<feature type="compositionally biased region" description="Basic residues" evidence="1">
    <location>
        <begin position="85"/>
        <end position="94"/>
    </location>
</feature>
<name>C7YSM3_FUSV7</name>
<reference evidence="3 4" key="1">
    <citation type="journal article" date="2009" name="PLoS Genet.">
        <title>The genome of Nectria haematococca: contribution of supernumerary chromosomes to gene expansion.</title>
        <authorList>
            <person name="Coleman J.J."/>
            <person name="Rounsley S.D."/>
            <person name="Rodriguez-Carres M."/>
            <person name="Kuo A."/>
            <person name="Wasmann C.C."/>
            <person name="Grimwood J."/>
            <person name="Schmutz J."/>
            <person name="Taga M."/>
            <person name="White G.J."/>
            <person name="Zhou S."/>
            <person name="Schwartz D.C."/>
            <person name="Freitag M."/>
            <person name="Ma L.J."/>
            <person name="Danchin E.G."/>
            <person name="Henrissat B."/>
            <person name="Coutinho P.M."/>
            <person name="Nelson D.R."/>
            <person name="Straney D."/>
            <person name="Napoli C.A."/>
            <person name="Barker B.M."/>
            <person name="Gribskov M."/>
            <person name="Rep M."/>
            <person name="Kroken S."/>
            <person name="Molnar I."/>
            <person name="Rensing C."/>
            <person name="Kennell J.C."/>
            <person name="Zamora J."/>
            <person name="Farman M.L."/>
            <person name="Selker E.U."/>
            <person name="Salamov A."/>
            <person name="Shapiro H."/>
            <person name="Pangilinan J."/>
            <person name="Lindquist E."/>
            <person name="Lamers C."/>
            <person name="Grigoriev I.V."/>
            <person name="Geiser D.M."/>
            <person name="Covert S.F."/>
            <person name="Temporini E."/>
            <person name="Vanetten H.D."/>
        </authorList>
    </citation>
    <scope>NUCLEOTIDE SEQUENCE [LARGE SCALE GENOMIC DNA]</scope>
    <source>
        <strain evidence="4">ATCC MYA-4622 / CBS 123669 / FGSC 9596 / NRRL 45880 / 77-13-4</strain>
    </source>
</reference>
<dbReference type="AlphaFoldDB" id="C7YSM3"/>
<evidence type="ECO:0000256" key="2">
    <source>
        <dbReference type="SAM" id="Phobius"/>
    </source>
</evidence>
<evidence type="ECO:0000313" key="4">
    <source>
        <dbReference type="Proteomes" id="UP000005206"/>
    </source>
</evidence>
<protein>
    <submittedName>
        <fullName evidence="3">Expressed protein</fullName>
    </submittedName>
</protein>
<dbReference type="Proteomes" id="UP000005206">
    <property type="component" value="Chromosome 5"/>
</dbReference>
<dbReference type="KEGG" id="nhe:NECHADRAFT_100684"/>
<sequence>MKFPKPPRAVLQRPRPAHHDYDAEAALCTSSPPLSPARSQMIDVDIAFKDRGSQLSSDEKSPAECHSPENGGQKDGDSSNEKTPKQPRRHKKHRDRTDKLKDILEPILGSEDGKSCVLLLCCGTPSACRVLPVLIPISTVTTDYVGQWILIKDSWNTFHKSWRHRLPFYGVKQVSLASVSLLAQVGSSSSNRSGNGHSQFLGACTPEDLEGQMQQQQAIVDQVPDREFACYYDPHSGIFEHCQECDDYREAHDNVFEPYESAYECPFENIREAKRRLLQLSRRKSFLTLAFQRPEVSEANDLIPKSRFYSHFLREVLRLFDEWGRPSLYELPFRGLLVEEGWLLSSQAVFLVYVGGIFILAVPLRLMFGGWDAAWGAASCLLTLAMFGYQYTKDQSGHKALLK</sequence>
<keyword evidence="4" id="KW-1185">Reference proteome</keyword>
<feature type="transmembrane region" description="Helical" evidence="2">
    <location>
        <begin position="373"/>
        <end position="392"/>
    </location>
</feature>
<proteinExistence type="predicted"/>
<feature type="compositionally biased region" description="Basic and acidic residues" evidence="1">
    <location>
        <begin position="46"/>
        <end position="84"/>
    </location>
</feature>
<evidence type="ECO:0000313" key="3">
    <source>
        <dbReference type="EMBL" id="EEU45667.1"/>
    </source>
</evidence>
<dbReference type="InParanoid" id="C7YSM3"/>
<dbReference type="VEuPathDB" id="FungiDB:NECHADRAFT_100684"/>